<dbReference type="Proteomes" id="UP000509750">
    <property type="component" value="Chromosome"/>
</dbReference>
<evidence type="ECO:0000313" key="3">
    <source>
        <dbReference type="Proteomes" id="UP000509750"/>
    </source>
</evidence>
<dbReference type="OrthoDB" id="313499at2157"/>
<dbReference type="RefSeq" id="WP_179169009.1">
    <property type="nucleotide sequence ID" value="NZ_CP058529.1"/>
</dbReference>
<dbReference type="EMBL" id="CP058529">
    <property type="protein sequence ID" value="QLG27434.1"/>
    <property type="molecule type" value="Genomic_DNA"/>
</dbReference>
<dbReference type="AlphaFoldDB" id="A0A7D5K7J5"/>
<keyword evidence="3" id="KW-1185">Reference proteome</keyword>
<sequence>MSRQVRRVVLCALLLVLAAAGPAVNATLGVGESVGDASRVVSVDGSSLQPNTAQAAVNNSTVRHENPEEAGETGDLQGVESHLARLMAARLGESTIQISQGEYEQGRTLLGDEYTDIYGKYVDVTGETPSAGEGDAFESAAENQREFASTLEEYQETRSDYEQARENGNNREARQHARELVRLSGQLSDSGDELTDAYAGVENASGTGFDREEAIIQGITQNVSEETTELAAQTFRATSLSITHVGDSDSISFTDPLVVSGRLTTENGSAVASRTVRFAVGERTVTTETDGEGRVEFAYRPVRLPLSTEQLSVQYRPSASSVYLGSNATVPVAVSLTTADVSATGPSSASFSDDVTVRGRVVAADTGVPGVPVQLTLGDVVLGTITTNETGGYALTTALPAGVSAGETPITASVAQSDRAVDGDGTAAPMTVTPTETRLQLNATASTQRSIQVDGTLRTADGDSVPNQSVELRLAGSTIRDVETGADGDFSTRLSVPASLQGESNVTVVAVFSGERTNLNASHAQVNVLLRRAGGNSNDSGTVVPGGGDGGPAAPGVGTSFLQLPLHWVAGGALLLAVFGMVYALHRGSEPSQVDANNAATTSTAADTTTADEPGPLALAAEQYANGDIRATVELAFATVRRHVERRDGLASTLTAREFVEQYASGDKSDRAAITELAALYEHAAFGGQGVPEELGTTALSLARSVVGEDEGSTPASPDD</sequence>
<name>A0A7D5K7J5_9EURY</name>
<dbReference type="GeneID" id="56028702"/>
<protein>
    <submittedName>
        <fullName evidence="2">DUF4129 domain-containing protein</fullName>
    </submittedName>
</protein>
<gene>
    <name evidence="2" type="ORF">HUG10_07675</name>
</gene>
<feature type="region of interest" description="Disordered" evidence="1">
    <location>
        <begin position="592"/>
        <end position="614"/>
    </location>
</feature>
<accession>A0A7D5K7J5</accession>
<reference evidence="2 3" key="1">
    <citation type="submission" date="2020-07" db="EMBL/GenBank/DDBJ databases">
        <title>Gai3-2, isolated from salt lake.</title>
        <authorList>
            <person name="Cui H."/>
            <person name="Shi X."/>
        </authorList>
    </citation>
    <scope>NUCLEOTIDE SEQUENCE [LARGE SCALE GENOMIC DNA]</scope>
    <source>
        <strain evidence="2 3">Gai3-2</strain>
    </source>
</reference>
<feature type="compositionally biased region" description="Low complexity" evidence="1">
    <location>
        <begin position="595"/>
        <end position="612"/>
    </location>
</feature>
<evidence type="ECO:0000256" key="1">
    <source>
        <dbReference type="SAM" id="MobiDB-lite"/>
    </source>
</evidence>
<dbReference type="KEGG" id="halg:HUG10_07675"/>
<proteinExistence type="predicted"/>
<evidence type="ECO:0000313" key="2">
    <source>
        <dbReference type="EMBL" id="QLG27434.1"/>
    </source>
</evidence>
<organism evidence="2 3">
    <name type="scientific">Halorarum halophilum</name>
    <dbReference type="NCBI Taxonomy" id="2743090"/>
    <lineage>
        <taxon>Archaea</taxon>
        <taxon>Methanobacteriati</taxon>
        <taxon>Methanobacteriota</taxon>
        <taxon>Stenosarchaea group</taxon>
        <taxon>Halobacteria</taxon>
        <taxon>Halobacteriales</taxon>
        <taxon>Haloferacaceae</taxon>
        <taxon>Halorarum</taxon>
    </lineage>
</organism>